<dbReference type="InterPro" id="IPR003100">
    <property type="entry name" value="PAZ_dom"/>
</dbReference>
<dbReference type="EMBL" id="JBAMMX010000015">
    <property type="protein sequence ID" value="KAK6925512.1"/>
    <property type="molecule type" value="Genomic_DNA"/>
</dbReference>
<dbReference type="Pfam" id="PF16486">
    <property type="entry name" value="ArgoN"/>
    <property type="match status" value="1"/>
</dbReference>
<dbReference type="Pfam" id="PF02170">
    <property type="entry name" value="PAZ"/>
    <property type="match status" value="1"/>
</dbReference>
<protein>
    <submittedName>
        <fullName evidence="6">Argonaute linker 2 domain</fullName>
    </submittedName>
</protein>
<feature type="domain" description="Argonaute linker 1" evidence="5">
    <location>
        <begin position="236"/>
        <end position="285"/>
    </location>
</feature>
<organism evidence="6 7">
    <name type="scientific">Dillenia turbinata</name>
    <dbReference type="NCBI Taxonomy" id="194707"/>
    <lineage>
        <taxon>Eukaryota</taxon>
        <taxon>Viridiplantae</taxon>
        <taxon>Streptophyta</taxon>
        <taxon>Embryophyta</taxon>
        <taxon>Tracheophyta</taxon>
        <taxon>Spermatophyta</taxon>
        <taxon>Magnoliopsida</taxon>
        <taxon>eudicotyledons</taxon>
        <taxon>Gunneridae</taxon>
        <taxon>Pentapetalae</taxon>
        <taxon>Dilleniales</taxon>
        <taxon>Dilleniaceae</taxon>
        <taxon>Dillenia</taxon>
    </lineage>
</organism>
<dbReference type="Pfam" id="PF08699">
    <property type="entry name" value="ArgoL1"/>
    <property type="match status" value="1"/>
</dbReference>
<name>A0AAN8VDL0_9MAGN</name>
<evidence type="ECO:0000313" key="6">
    <source>
        <dbReference type="EMBL" id="KAK6925512.1"/>
    </source>
</evidence>
<dbReference type="SUPFAM" id="SSF53098">
    <property type="entry name" value="Ribonuclease H-like"/>
    <property type="match status" value="1"/>
</dbReference>
<dbReference type="Gene3D" id="2.170.260.10">
    <property type="entry name" value="paz domain"/>
    <property type="match status" value="1"/>
</dbReference>
<dbReference type="InterPro" id="IPR032474">
    <property type="entry name" value="Argonaute_N"/>
</dbReference>
<evidence type="ECO:0000259" key="5">
    <source>
        <dbReference type="SMART" id="SM01163"/>
    </source>
</evidence>
<evidence type="ECO:0000256" key="2">
    <source>
        <dbReference type="ARBA" id="ARBA00022491"/>
    </source>
</evidence>
<feature type="non-terminal residue" evidence="6">
    <location>
        <position position="630"/>
    </location>
</feature>
<dbReference type="PANTHER" id="PTHR22891">
    <property type="entry name" value="EUKARYOTIC TRANSLATION INITIATION FACTOR 2C"/>
    <property type="match status" value="1"/>
</dbReference>
<feature type="non-terminal residue" evidence="6">
    <location>
        <position position="1"/>
    </location>
</feature>
<keyword evidence="4" id="KW-0812">Transmembrane</keyword>
<accession>A0AAN8VDL0</accession>
<dbReference type="InterPro" id="IPR012337">
    <property type="entry name" value="RNaseH-like_sf"/>
</dbReference>
<evidence type="ECO:0000256" key="3">
    <source>
        <dbReference type="SAM" id="MobiDB-lite"/>
    </source>
</evidence>
<dbReference type="InterPro" id="IPR014811">
    <property type="entry name" value="ArgoL1"/>
</dbReference>
<feature type="transmembrane region" description="Helical" evidence="4">
    <location>
        <begin position="500"/>
        <end position="520"/>
    </location>
</feature>
<dbReference type="SUPFAM" id="SSF101690">
    <property type="entry name" value="PAZ domain"/>
    <property type="match status" value="2"/>
</dbReference>
<evidence type="ECO:0000256" key="4">
    <source>
        <dbReference type="SAM" id="Phobius"/>
    </source>
</evidence>
<dbReference type="SMART" id="SM01163">
    <property type="entry name" value="DUF1785"/>
    <property type="match status" value="1"/>
</dbReference>
<feature type="transmembrane region" description="Helical" evidence="4">
    <location>
        <begin position="285"/>
        <end position="306"/>
    </location>
</feature>
<comment type="caution">
    <text evidence="6">The sequence shown here is derived from an EMBL/GenBank/DDBJ whole genome shotgun (WGS) entry which is preliminary data.</text>
</comment>
<dbReference type="GO" id="GO:0003723">
    <property type="term" value="F:RNA binding"/>
    <property type="evidence" value="ECO:0007669"/>
    <property type="project" value="InterPro"/>
</dbReference>
<comment type="similarity">
    <text evidence="1">Belongs to the argonaute family. Ago subfamily.</text>
</comment>
<dbReference type="InterPro" id="IPR032472">
    <property type="entry name" value="ArgoL2"/>
</dbReference>
<keyword evidence="4" id="KW-0472">Membrane</keyword>
<sequence length="630" mass="69990">GMDSSGMDINRNLAERNDVHAKGNGASDSLPPPPPCHPSNVVPLKKKAQRVPIARRRLGTRGQKIQLLTNHSKLMGTMLWVISSTIVSPCYKDGRPVDGKGVGRKVIDRVQETYESELAGKDIAYDGGKSLTTVGPLPQNKHEFTVPVRSYHLLIIFRNAGNDSSHGDGSPNWNDGKRMCCPYQSKTFKAEISFAAKVPIQAISSALYGQESENSQEAPRVLDIVLRQHAAKRGCQLVRQSFFHNDTKNFADVGGSVIGCRGFHSNFRTTQGGLSLNIDNILYSLLHYVSYIVALILLVTLMCRCVHYNDCTTWSSGRFFVNCSPECKRFLHSGPDKGSSIFDCCFASRSNQEYKITGLSEKICKEQIDCVSLLCQSSPDRVAVFWDLPCINVRKPKHPTYIPLELCSLVSLQRYTKALNTFHRASLGSQDKSPRRVKLLGNALKGNNYDADSMLGACGIQISTQFTQIEGCVLPAPQLKFGNVEEFNARNGWRNLNNKVLFVMFTCTLLLISHRFLYILQKLVDPTKIDCWAVFNFSAHCDIHAHFMELRSSLSDFFQKEKTVIYMNLADFGMVTQCMAPTRVNDQLLTNMLMKINAKISVVSKVPTIVLGMDVSHGSPGQSDMPSIAA</sequence>
<evidence type="ECO:0000313" key="7">
    <source>
        <dbReference type="Proteomes" id="UP001370490"/>
    </source>
</evidence>
<dbReference type="InterPro" id="IPR036085">
    <property type="entry name" value="PAZ_dom_sf"/>
</dbReference>
<dbReference type="AlphaFoldDB" id="A0AAN8VDL0"/>
<dbReference type="GO" id="GO:0051607">
    <property type="term" value="P:defense response to virus"/>
    <property type="evidence" value="ECO:0007669"/>
    <property type="project" value="UniProtKB-ARBA"/>
</dbReference>
<proteinExistence type="inferred from homology"/>
<gene>
    <name evidence="6" type="ORF">RJ641_007231</name>
</gene>
<dbReference type="Pfam" id="PF16488">
    <property type="entry name" value="ArgoL2"/>
    <property type="match status" value="1"/>
</dbReference>
<dbReference type="Pfam" id="PF02171">
    <property type="entry name" value="Piwi"/>
    <property type="match status" value="1"/>
</dbReference>
<reference evidence="6 7" key="1">
    <citation type="submission" date="2023-12" db="EMBL/GenBank/DDBJ databases">
        <title>A high-quality genome assembly for Dillenia turbinata (Dilleniales).</title>
        <authorList>
            <person name="Chanderbali A."/>
        </authorList>
    </citation>
    <scope>NUCLEOTIDE SEQUENCE [LARGE SCALE GENOMIC DNA]</scope>
    <source>
        <strain evidence="6">LSX21</strain>
        <tissue evidence="6">Leaf</tissue>
    </source>
</reference>
<dbReference type="Proteomes" id="UP001370490">
    <property type="component" value="Unassembled WGS sequence"/>
</dbReference>
<keyword evidence="4" id="KW-1133">Transmembrane helix</keyword>
<keyword evidence="2" id="KW-0678">Repressor</keyword>
<dbReference type="InterPro" id="IPR003165">
    <property type="entry name" value="Piwi"/>
</dbReference>
<keyword evidence="7" id="KW-1185">Reference proteome</keyword>
<feature type="region of interest" description="Disordered" evidence="3">
    <location>
        <begin position="18"/>
        <end position="40"/>
    </location>
</feature>
<evidence type="ECO:0000256" key="1">
    <source>
        <dbReference type="ARBA" id="ARBA00008201"/>
    </source>
</evidence>